<protein>
    <submittedName>
        <fullName evidence="2">Helix-turn-helix domain-containing protein</fullName>
    </submittedName>
</protein>
<evidence type="ECO:0000259" key="1">
    <source>
        <dbReference type="Pfam" id="PF19054"/>
    </source>
</evidence>
<keyword evidence="3" id="KW-1185">Reference proteome</keyword>
<dbReference type="Pfam" id="PF13560">
    <property type="entry name" value="HTH_31"/>
    <property type="match status" value="1"/>
</dbReference>
<evidence type="ECO:0000313" key="2">
    <source>
        <dbReference type="EMBL" id="MCP2256663.1"/>
    </source>
</evidence>
<dbReference type="RefSeq" id="WP_253667636.1">
    <property type="nucleotide sequence ID" value="NZ_JAMTCP010000001.1"/>
</dbReference>
<organism evidence="2 3">
    <name type="scientific">Streptoalloteichus tenebrarius (strain ATCC 17920 / DSM 40477 / JCM 4838 / CBS 697.72 / NBRC 16177 / NCIMB 11028 / NRRL B-12390 / A12253. 1 / ISP 5477)</name>
    <name type="common">Streptomyces tenebrarius</name>
    <dbReference type="NCBI Taxonomy" id="1933"/>
    <lineage>
        <taxon>Bacteria</taxon>
        <taxon>Bacillati</taxon>
        <taxon>Actinomycetota</taxon>
        <taxon>Actinomycetes</taxon>
        <taxon>Pseudonocardiales</taxon>
        <taxon>Pseudonocardiaceae</taxon>
        <taxon>Streptoalloteichus</taxon>
    </lineage>
</organism>
<dbReference type="InterPro" id="IPR010982">
    <property type="entry name" value="Lambda_DNA-bd_dom_sf"/>
</dbReference>
<proteinExistence type="predicted"/>
<sequence length="288" mass="32150">MTLRKTVRSRRLGKLLRQLREDAQLSQDDLVALVNTGKPPRRLTTTHLSRVETGLARLIPDHLTRIVAATNASQDRAAELEELRRRADERGWWQEYRAYVPEPVEMLAELGEDATGIRSYDIAFVQGLLQTRAYAEAVVGAARAHVLPVDVDRLVELRMRRQQRLRAPDFGRLVAVMTEGVIRTVVGGPEVMREQLRHLIAITEALPVSVHVLPFSAGALPGPDSLVIFTFSQEGDGEAVFVDSDTASRIYEDRDRVTQCTYTFSAALAQALSARDSLALINQVMKEL</sequence>
<dbReference type="InterPro" id="IPR001387">
    <property type="entry name" value="Cro/C1-type_HTH"/>
</dbReference>
<dbReference type="Pfam" id="PF19054">
    <property type="entry name" value="DUF5753"/>
    <property type="match status" value="1"/>
</dbReference>
<dbReference type="SUPFAM" id="SSF47413">
    <property type="entry name" value="lambda repressor-like DNA-binding domains"/>
    <property type="match status" value="1"/>
</dbReference>
<gene>
    <name evidence="2" type="ORF">LX15_000346</name>
</gene>
<reference evidence="2 3" key="1">
    <citation type="submission" date="2022-06" db="EMBL/GenBank/DDBJ databases">
        <title>Genomic Encyclopedia of Archaeal and Bacterial Type Strains, Phase II (KMG-II): from individual species to whole genera.</title>
        <authorList>
            <person name="Goeker M."/>
        </authorList>
    </citation>
    <scope>NUCLEOTIDE SEQUENCE [LARGE SCALE GENOMIC DNA]</scope>
    <source>
        <strain evidence="2 3">DSM 40477</strain>
    </source>
</reference>
<dbReference type="EMBL" id="JAMTCP010000001">
    <property type="protein sequence ID" value="MCP2256663.1"/>
    <property type="molecule type" value="Genomic_DNA"/>
</dbReference>
<feature type="domain" description="DUF5753" evidence="1">
    <location>
        <begin position="107"/>
        <end position="282"/>
    </location>
</feature>
<name>A0ABT1HMD3_STRSD</name>
<dbReference type="InterPro" id="IPR043917">
    <property type="entry name" value="DUF5753"/>
</dbReference>
<comment type="caution">
    <text evidence="2">The sequence shown here is derived from an EMBL/GenBank/DDBJ whole genome shotgun (WGS) entry which is preliminary data.</text>
</comment>
<accession>A0ABT1HMD3</accession>
<evidence type="ECO:0000313" key="3">
    <source>
        <dbReference type="Proteomes" id="UP001205311"/>
    </source>
</evidence>
<dbReference type="CDD" id="cd00093">
    <property type="entry name" value="HTH_XRE"/>
    <property type="match status" value="1"/>
</dbReference>
<dbReference type="Proteomes" id="UP001205311">
    <property type="component" value="Unassembled WGS sequence"/>
</dbReference>
<dbReference type="Gene3D" id="1.10.260.40">
    <property type="entry name" value="lambda repressor-like DNA-binding domains"/>
    <property type="match status" value="1"/>
</dbReference>